<gene>
    <name evidence="6" type="ORF">GWO68_12565</name>
</gene>
<reference evidence="6 7" key="1">
    <citation type="submission" date="2020-01" db="EMBL/GenBank/DDBJ databases">
        <authorList>
            <person name="Kim M.K."/>
        </authorList>
    </citation>
    <scope>NUCLEOTIDE SEQUENCE [LARGE SCALE GENOMIC DNA]</scope>
    <source>
        <strain evidence="6 7">BT213</strain>
    </source>
</reference>
<proteinExistence type="predicted"/>
<keyword evidence="4 5" id="KW-0472">Membrane</keyword>
<feature type="transmembrane region" description="Helical" evidence="5">
    <location>
        <begin position="111"/>
        <end position="130"/>
    </location>
</feature>
<keyword evidence="7" id="KW-1185">Reference proteome</keyword>
<comment type="subcellular location">
    <subcellularLocation>
        <location evidence="1">Membrane</location>
        <topology evidence="1">Multi-pass membrane protein</topology>
    </subcellularLocation>
</comment>
<evidence type="ECO:0000256" key="2">
    <source>
        <dbReference type="ARBA" id="ARBA00022692"/>
    </source>
</evidence>
<evidence type="ECO:0000256" key="5">
    <source>
        <dbReference type="SAM" id="Phobius"/>
    </source>
</evidence>
<dbReference type="InterPro" id="IPR032808">
    <property type="entry name" value="DoxX"/>
</dbReference>
<evidence type="ECO:0000313" key="7">
    <source>
        <dbReference type="Proteomes" id="UP000478546"/>
    </source>
</evidence>
<organism evidence="6 7">
    <name type="scientific">Pontibacter fetidus</name>
    <dbReference type="NCBI Taxonomy" id="2700082"/>
    <lineage>
        <taxon>Bacteria</taxon>
        <taxon>Pseudomonadati</taxon>
        <taxon>Bacteroidota</taxon>
        <taxon>Cytophagia</taxon>
        <taxon>Cytophagales</taxon>
        <taxon>Hymenobacteraceae</taxon>
        <taxon>Pontibacter</taxon>
    </lineage>
</organism>
<evidence type="ECO:0000256" key="1">
    <source>
        <dbReference type="ARBA" id="ARBA00004141"/>
    </source>
</evidence>
<keyword evidence="3 5" id="KW-1133">Transmembrane helix</keyword>
<accession>A0A6B2HB33</accession>
<dbReference type="GO" id="GO:0016020">
    <property type="term" value="C:membrane"/>
    <property type="evidence" value="ECO:0007669"/>
    <property type="project" value="UniProtKB-SubCell"/>
</dbReference>
<name>A0A6B2HB33_9BACT</name>
<evidence type="ECO:0000256" key="3">
    <source>
        <dbReference type="ARBA" id="ARBA00022989"/>
    </source>
</evidence>
<dbReference type="EMBL" id="JAAEAA010000015">
    <property type="protein sequence ID" value="NDK56754.1"/>
    <property type="molecule type" value="Genomic_DNA"/>
</dbReference>
<comment type="caution">
    <text evidence="6">The sequence shown here is derived from an EMBL/GenBank/DDBJ whole genome shotgun (WGS) entry which is preliminary data.</text>
</comment>
<dbReference type="Pfam" id="PF07681">
    <property type="entry name" value="DoxX"/>
    <property type="match status" value="1"/>
</dbReference>
<evidence type="ECO:0000256" key="4">
    <source>
        <dbReference type="ARBA" id="ARBA00023136"/>
    </source>
</evidence>
<dbReference type="AlphaFoldDB" id="A0A6B2HB33"/>
<protein>
    <submittedName>
        <fullName evidence="6">DoxX family membrane protein</fullName>
    </submittedName>
</protein>
<dbReference type="RefSeq" id="WP_235942055.1">
    <property type="nucleotide sequence ID" value="NZ_JAAEAA010000015.1"/>
</dbReference>
<feature type="transmembrane region" description="Helical" evidence="5">
    <location>
        <begin position="87"/>
        <end position="104"/>
    </location>
</feature>
<dbReference type="Proteomes" id="UP000478546">
    <property type="component" value="Unassembled WGS sequence"/>
</dbReference>
<sequence length="172" mass="18998">MYSYFVLSRLTIVYLSLTTGLMEKYLPYAVLFLRIALAFTILAFVADKLGYLGQPGTSGILWADWDMYIKKLQAALPYIPKGISEKLAIAATLLETILALMLLFGVKVRWAAIGTGIYTLLLAIVVGYAISVIAVLNYGLLAVSAAAFLLACCPIYKFTRHGIKKRSTYHPY</sequence>
<feature type="transmembrane region" description="Helical" evidence="5">
    <location>
        <begin position="25"/>
        <end position="46"/>
    </location>
</feature>
<feature type="transmembrane region" description="Helical" evidence="5">
    <location>
        <begin position="136"/>
        <end position="156"/>
    </location>
</feature>
<keyword evidence="2 5" id="KW-0812">Transmembrane</keyword>
<evidence type="ECO:0000313" key="6">
    <source>
        <dbReference type="EMBL" id="NDK56754.1"/>
    </source>
</evidence>